<reference evidence="1" key="1">
    <citation type="submission" date="2020-02" db="EMBL/GenBank/DDBJ databases">
        <title>Genome sequencing of the panga catfish, Pangasius djambal.</title>
        <authorList>
            <person name="Wen M."/>
            <person name="Zahm M."/>
            <person name="Roques C."/>
            <person name="Cabau C."/>
            <person name="Klopp C."/>
            <person name="Donnadieu C."/>
            <person name="Jouanno E."/>
            <person name="Avarre J.-C."/>
            <person name="Campet M."/>
            <person name="Ha T."/>
            <person name="Dugue R."/>
            <person name="Lampietro C."/>
            <person name="Louis A."/>
            <person name="Herpin A."/>
            <person name="Echchiki A."/>
            <person name="Berthelot C."/>
            <person name="Parey E."/>
            <person name="Roest-Crollius H."/>
            <person name="Braasch I."/>
            <person name="Postlethwait J.H."/>
            <person name="Bobe J."/>
            <person name="Montfort J."/>
            <person name="Bouchez O."/>
            <person name="Begum T."/>
            <person name="Schartl M."/>
            <person name="Gustiano R."/>
            <person name="Guiguen Y."/>
        </authorList>
    </citation>
    <scope>NUCLEOTIDE SEQUENCE</scope>
    <source>
        <strain evidence="1">Pdj_M5554</strain>
    </source>
</reference>
<accession>A0ACC5YUJ5</accession>
<proteinExistence type="predicted"/>
<name>A0ACC5YUJ5_9TELE</name>
<sequence length="167" mass="18702">MSILNLCHTSSSQTVYVEQLLACVEVLLEVCEEDCGVISLPLLKVLVTVQCVSTEPQIHTKAMECVLRLCQVLSLSSVHELYRKHMAQLLQWLLESQNTWSTYSIQKTQLEIIALQSGPVVGEFLPELIPLLQNCLLPSQDPEIRLHIFTMLSKLLLNASNTLDSQG</sequence>
<comment type="caution">
    <text evidence="1">The sequence shown here is derived from an EMBL/GenBank/DDBJ whole genome shotgun (WGS) entry which is preliminary data.</text>
</comment>
<dbReference type="EMBL" id="CM040987">
    <property type="protein sequence ID" value="MCJ8739513.1"/>
    <property type="molecule type" value="Genomic_DNA"/>
</dbReference>
<gene>
    <name evidence="1" type="ORF">PDJAM_G00048030</name>
</gene>
<organism evidence="1 2">
    <name type="scientific">Pangasius djambal</name>
    <dbReference type="NCBI Taxonomy" id="1691987"/>
    <lineage>
        <taxon>Eukaryota</taxon>
        <taxon>Metazoa</taxon>
        <taxon>Chordata</taxon>
        <taxon>Craniata</taxon>
        <taxon>Vertebrata</taxon>
        <taxon>Euteleostomi</taxon>
        <taxon>Actinopterygii</taxon>
        <taxon>Neopterygii</taxon>
        <taxon>Teleostei</taxon>
        <taxon>Ostariophysi</taxon>
        <taxon>Siluriformes</taxon>
        <taxon>Pangasiidae</taxon>
        <taxon>Pangasius</taxon>
    </lineage>
</organism>
<dbReference type="Proteomes" id="UP000830395">
    <property type="component" value="Chromosome 13"/>
</dbReference>
<evidence type="ECO:0000313" key="1">
    <source>
        <dbReference type="EMBL" id="MCJ8739513.1"/>
    </source>
</evidence>
<protein>
    <submittedName>
        <fullName evidence="1">Uncharacterized protein</fullName>
    </submittedName>
</protein>
<evidence type="ECO:0000313" key="2">
    <source>
        <dbReference type="Proteomes" id="UP000830395"/>
    </source>
</evidence>
<keyword evidence="2" id="KW-1185">Reference proteome</keyword>